<evidence type="ECO:0000259" key="6">
    <source>
        <dbReference type="Pfam" id="PF00441"/>
    </source>
</evidence>
<dbReference type="Proteomes" id="UP000885806">
    <property type="component" value="Unassembled WGS sequence"/>
</dbReference>
<dbReference type="Gene3D" id="1.10.540.10">
    <property type="entry name" value="Acyl-CoA dehydrogenase/oxidase, N-terminal domain"/>
    <property type="match status" value="1"/>
</dbReference>
<dbReference type="InterPro" id="IPR037069">
    <property type="entry name" value="AcylCoA_DH/ox_N_sf"/>
</dbReference>
<dbReference type="EMBL" id="DROP01000120">
    <property type="protein sequence ID" value="HHI88658.1"/>
    <property type="molecule type" value="Genomic_DNA"/>
</dbReference>
<protein>
    <submittedName>
        <fullName evidence="8">Acyl-CoA dehydrogenase</fullName>
    </submittedName>
</protein>
<dbReference type="InterPro" id="IPR009075">
    <property type="entry name" value="AcylCo_DH/oxidase_C"/>
</dbReference>
<dbReference type="GO" id="GO:0003995">
    <property type="term" value="F:acyl-CoA dehydrogenase activity"/>
    <property type="evidence" value="ECO:0007669"/>
    <property type="project" value="TreeGrafter"/>
</dbReference>
<dbReference type="SUPFAM" id="SSF47203">
    <property type="entry name" value="Acyl-CoA dehydrogenase C-terminal domain-like"/>
    <property type="match status" value="1"/>
</dbReference>
<evidence type="ECO:0000256" key="2">
    <source>
        <dbReference type="ARBA" id="ARBA00009347"/>
    </source>
</evidence>
<evidence type="ECO:0000256" key="5">
    <source>
        <dbReference type="ARBA" id="ARBA00023002"/>
    </source>
</evidence>
<evidence type="ECO:0000256" key="3">
    <source>
        <dbReference type="ARBA" id="ARBA00022630"/>
    </source>
</evidence>
<dbReference type="PANTHER" id="PTHR43884">
    <property type="entry name" value="ACYL-COA DEHYDROGENASE"/>
    <property type="match status" value="1"/>
</dbReference>
<dbReference type="GO" id="GO:0050660">
    <property type="term" value="F:flavin adenine dinucleotide binding"/>
    <property type="evidence" value="ECO:0007669"/>
    <property type="project" value="InterPro"/>
</dbReference>
<organism evidence="8">
    <name type="scientific">Hellea balneolensis</name>
    <dbReference type="NCBI Taxonomy" id="287478"/>
    <lineage>
        <taxon>Bacteria</taxon>
        <taxon>Pseudomonadati</taxon>
        <taxon>Pseudomonadota</taxon>
        <taxon>Alphaproteobacteria</taxon>
        <taxon>Maricaulales</taxon>
        <taxon>Robiginitomaculaceae</taxon>
        <taxon>Hellea</taxon>
    </lineage>
</organism>
<evidence type="ECO:0000313" key="8">
    <source>
        <dbReference type="EMBL" id="HHI88658.1"/>
    </source>
</evidence>
<dbReference type="InterPro" id="IPR036250">
    <property type="entry name" value="AcylCo_DH-like_C"/>
</dbReference>
<keyword evidence="5" id="KW-0560">Oxidoreductase</keyword>
<comment type="similarity">
    <text evidence="2">Belongs to the acyl-CoA dehydrogenase family.</text>
</comment>
<proteinExistence type="inferred from homology"/>
<feature type="domain" description="Acyl-CoA dehydrogenase/oxidase N-terminal" evidence="7">
    <location>
        <begin position="18"/>
        <end position="126"/>
    </location>
</feature>
<dbReference type="AlphaFoldDB" id="A0A7V5NWN3"/>
<gene>
    <name evidence="8" type="ORF">ENK01_01775</name>
</gene>
<dbReference type="Gene3D" id="1.20.140.10">
    <property type="entry name" value="Butyryl-CoA Dehydrogenase, subunit A, domain 3"/>
    <property type="match status" value="1"/>
</dbReference>
<comment type="caution">
    <text evidence="8">The sequence shown here is derived from an EMBL/GenBank/DDBJ whole genome shotgun (WGS) entry which is preliminary data.</text>
</comment>
<keyword evidence="4" id="KW-0274">FAD</keyword>
<dbReference type="InterPro" id="IPR009100">
    <property type="entry name" value="AcylCoA_DH/oxidase_NM_dom_sf"/>
</dbReference>
<dbReference type="Pfam" id="PF02771">
    <property type="entry name" value="Acyl-CoA_dh_N"/>
    <property type="match status" value="1"/>
</dbReference>
<dbReference type="InterPro" id="IPR013786">
    <property type="entry name" value="AcylCoA_DH/ox_N"/>
</dbReference>
<dbReference type="Pfam" id="PF00441">
    <property type="entry name" value="Acyl-CoA_dh_1"/>
    <property type="match status" value="1"/>
</dbReference>
<sequence>MSTGLNMSTGLKLTYSDMQAETARLAERFCAQHSIPENVRALMGAETGYDEAVWAEMAGLGLCGLAIDAAHGGAGLGVAELVPVLEQMGRRLMAGPYLDTVLAGLLIARTGSAAQKENWLRAICGGRNFALGFAEAGAEAYLEGTQAKGRWQADHLVLSGEKCLLAFAASVDFILVHVRVDGTPALAVVERANLPDGALRKEDVIDETMRSFSLSLDGLDVARTDVIAHAELAAHLEEHYQAANLLNAARMCGGARAALDLSVDYATTRIQFGRPIGSYQAIKHTLVDVWISYEKARSLLYAAACARESDRERAVRMARIKAEAAFAFAADRAIQYHGAFGFTHECDAGLYRRRALYCAALYDNAQLHKRQLATSMFQG</sequence>
<feature type="domain" description="Acyl-CoA dehydrogenase/oxidase C-terminal" evidence="6">
    <location>
        <begin position="245"/>
        <end position="356"/>
    </location>
</feature>
<dbReference type="PANTHER" id="PTHR43884:SF20">
    <property type="entry name" value="ACYL-COA DEHYDROGENASE FADE28"/>
    <property type="match status" value="1"/>
</dbReference>
<evidence type="ECO:0000259" key="7">
    <source>
        <dbReference type="Pfam" id="PF02771"/>
    </source>
</evidence>
<reference evidence="8" key="1">
    <citation type="journal article" date="2020" name="mSystems">
        <title>Genome- and Community-Level Interaction Insights into Carbon Utilization and Element Cycling Functions of Hydrothermarchaeota in Hydrothermal Sediment.</title>
        <authorList>
            <person name="Zhou Z."/>
            <person name="Liu Y."/>
            <person name="Xu W."/>
            <person name="Pan J."/>
            <person name="Luo Z.H."/>
            <person name="Li M."/>
        </authorList>
    </citation>
    <scope>NUCLEOTIDE SEQUENCE [LARGE SCALE GENOMIC DNA]</scope>
    <source>
        <strain evidence="8">HyVt-538</strain>
    </source>
</reference>
<keyword evidence="3" id="KW-0285">Flavoprotein</keyword>
<comment type="cofactor">
    <cofactor evidence="1">
        <name>FAD</name>
        <dbReference type="ChEBI" id="CHEBI:57692"/>
    </cofactor>
</comment>
<dbReference type="SUPFAM" id="SSF56645">
    <property type="entry name" value="Acyl-CoA dehydrogenase NM domain-like"/>
    <property type="match status" value="1"/>
</dbReference>
<evidence type="ECO:0000256" key="1">
    <source>
        <dbReference type="ARBA" id="ARBA00001974"/>
    </source>
</evidence>
<name>A0A7V5NWN3_9PROT</name>
<accession>A0A7V5NWN3</accession>
<evidence type="ECO:0000256" key="4">
    <source>
        <dbReference type="ARBA" id="ARBA00022827"/>
    </source>
</evidence>